<dbReference type="Pfam" id="PF13426">
    <property type="entry name" value="PAS_9"/>
    <property type="match status" value="1"/>
</dbReference>
<sequence length="245" mass="27919">MSDTRQFFDGIFNNAKVNAILVMDQNGHIKSVNDAFTSAYGYKTEDLLDQHFRILFTEKDQLIRKPEIELNITQREGSSTDENYLVHKNGTPIWVTGESVLVKTPESPCVVKIIHNIHAQKQLERYLLHTSELLEGLFESVQQSGLVILDAQMKVVKTNERFKQMFGITEPVAAGTKLRQVSHPFWNEKEIHDDLRNAIVNSTPIQKVYVVDNGNQTFRRLHIASKAIVGDDGSDKQILLMVKEE</sequence>
<evidence type="ECO:0000259" key="1">
    <source>
        <dbReference type="PROSITE" id="PS50112"/>
    </source>
</evidence>
<dbReference type="Pfam" id="PF00989">
    <property type="entry name" value="PAS"/>
    <property type="match status" value="1"/>
</dbReference>
<dbReference type="SMART" id="SM00091">
    <property type="entry name" value="PAS"/>
    <property type="match status" value="2"/>
</dbReference>
<dbReference type="CDD" id="cd00130">
    <property type="entry name" value="PAS"/>
    <property type="match status" value="2"/>
</dbReference>
<evidence type="ECO:0000313" key="3">
    <source>
        <dbReference type="Proteomes" id="UP000321204"/>
    </source>
</evidence>
<feature type="domain" description="PAS" evidence="1">
    <location>
        <begin position="4"/>
        <end position="75"/>
    </location>
</feature>
<name>A0A5B8UL05_9BACT</name>
<gene>
    <name evidence="2" type="ORF">FSB75_16230</name>
</gene>
<dbReference type="KEGG" id="fgg:FSB75_16230"/>
<evidence type="ECO:0000313" key="2">
    <source>
        <dbReference type="EMBL" id="QEC57381.1"/>
    </source>
</evidence>
<dbReference type="SUPFAM" id="SSF55785">
    <property type="entry name" value="PYP-like sensor domain (PAS domain)"/>
    <property type="match status" value="2"/>
</dbReference>
<dbReference type="Proteomes" id="UP000321204">
    <property type="component" value="Chromosome"/>
</dbReference>
<keyword evidence="3" id="KW-1185">Reference proteome</keyword>
<dbReference type="Gene3D" id="3.30.450.20">
    <property type="entry name" value="PAS domain"/>
    <property type="match status" value="2"/>
</dbReference>
<dbReference type="PANTHER" id="PTHR44757">
    <property type="entry name" value="DIGUANYLATE CYCLASE DGCP"/>
    <property type="match status" value="1"/>
</dbReference>
<protein>
    <submittedName>
        <fullName evidence="2">PAS domain S-box protein</fullName>
    </submittedName>
</protein>
<dbReference type="AlphaFoldDB" id="A0A5B8UL05"/>
<dbReference type="InterPro" id="IPR000014">
    <property type="entry name" value="PAS"/>
</dbReference>
<organism evidence="2 3">
    <name type="scientific">Flavisolibacter ginsenosidimutans</name>
    <dbReference type="NCBI Taxonomy" id="661481"/>
    <lineage>
        <taxon>Bacteria</taxon>
        <taxon>Pseudomonadati</taxon>
        <taxon>Bacteroidota</taxon>
        <taxon>Chitinophagia</taxon>
        <taxon>Chitinophagales</taxon>
        <taxon>Chitinophagaceae</taxon>
        <taxon>Flavisolibacter</taxon>
    </lineage>
</organism>
<reference evidence="2 3" key="1">
    <citation type="journal article" date="2015" name="Int. J. Syst. Evol. Microbiol.">
        <title>Flavisolibacter ginsenosidimutans sp. nov., with ginsenoside-converting activity isolated from soil used for cultivating ginseng.</title>
        <authorList>
            <person name="Zhao Y."/>
            <person name="Liu Q."/>
            <person name="Kang M.S."/>
            <person name="Jin F."/>
            <person name="Yu H."/>
            <person name="Im W.T."/>
        </authorList>
    </citation>
    <scope>NUCLEOTIDE SEQUENCE [LARGE SCALE GENOMIC DNA]</scope>
    <source>
        <strain evidence="2 3">Gsoil 636</strain>
    </source>
</reference>
<dbReference type="InterPro" id="IPR052155">
    <property type="entry name" value="Biofilm_reg_signaling"/>
</dbReference>
<dbReference type="EMBL" id="CP042433">
    <property type="protein sequence ID" value="QEC57381.1"/>
    <property type="molecule type" value="Genomic_DNA"/>
</dbReference>
<dbReference type="GO" id="GO:0006355">
    <property type="term" value="P:regulation of DNA-templated transcription"/>
    <property type="evidence" value="ECO:0007669"/>
    <property type="project" value="InterPro"/>
</dbReference>
<dbReference type="OrthoDB" id="669826at2"/>
<dbReference type="PANTHER" id="PTHR44757:SF2">
    <property type="entry name" value="BIOFILM ARCHITECTURE MAINTENANCE PROTEIN MBAA"/>
    <property type="match status" value="1"/>
</dbReference>
<dbReference type="RefSeq" id="WP_146789634.1">
    <property type="nucleotide sequence ID" value="NZ_BAABIO010000003.1"/>
</dbReference>
<dbReference type="NCBIfam" id="TIGR00229">
    <property type="entry name" value="sensory_box"/>
    <property type="match status" value="1"/>
</dbReference>
<dbReference type="PROSITE" id="PS50112">
    <property type="entry name" value="PAS"/>
    <property type="match status" value="1"/>
</dbReference>
<accession>A0A5B8UL05</accession>
<dbReference type="InterPro" id="IPR035965">
    <property type="entry name" value="PAS-like_dom_sf"/>
</dbReference>
<dbReference type="InterPro" id="IPR013767">
    <property type="entry name" value="PAS_fold"/>
</dbReference>
<proteinExistence type="predicted"/>